<feature type="domain" description="HTH luxR-type" evidence="4">
    <location>
        <begin position="819"/>
        <end position="884"/>
    </location>
</feature>
<evidence type="ECO:0000256" key="2">
    <source>
        <dbReference type="ARBA" id="ARBA00023125"/>
    </source>
</evidence>
<keyword evidence="1" id="KW-0805">Transcription regulation</keyword>
<dbReference type="InterPro" id="IPR041617">
    <property type="entry name" value="TPR_MalT"/>
</dbReference>
<dbReference type="PANTHER" id="PTHR44688:SF16">
    <property type="entry name" value="DNA-BINDING TRANSCRIPTIONAL ACTIVATOR DEVR_DOSR"/>
    <property type="match status" value="1"/>
</dbReference>
<dbReference type="SMART" id="SM00421">
    <property type="entry name" value="HTH_LUXR"/>
    <property type="match status" value="1"/>
</dbReference>
<dbReference type="Gene3D" id="1.10.10.10">
    <property type="entry name" value="Winged helix-like DNA-binding domain superfamily/Winged helix DNA-binding domain"/>
    <property type="match status" value="1"/>
</dbReference>
<reference evidence="5 6" key="1">
    <citation type="journal article" date="2021" name="Int. J. Syst. Evol. Microbiol.">
        <title>Steroidobacter gossypii sp. nov., isolated from soil of cotton cropping field.</title>
        <authorList>
            <person name="Huang R."/>
            <person name="Yang S."/>
            <person name="Zhen C."/>
            <person name="Liu W."/>
        </authorList>
    </citation>
    <scope>NUCLEOTIDE SEQUENCE [LARGE SCALE GENOMIC DNA]</scope>
    <source>
        <strain evidence="5 6">S1-65</strain>
    </source>
</reference>
<gene>
    <name evidence="5" type="ORF">JM946_05550</name>
</gene>
<dbReference type="CDD" id="cd06170">
    <property type="entry name" value="LuxR_C_like"/>
    <property type="match status" value="1"/>
</dbReference>
<keyword evidence="2" id="KW-0238">DNA-binding</keyword>
<dbReference type="EMBL" id="JAEVLS010000001">
    <property type="protein sequence ID" value="MBM0104198.1"/>
    <property type="molecule type" value="Genomic_DNA"/>
</dbReference>
<evidence type="ECO:0000259" key="4">
    <source>
        <dbReference type="PROSITE" id="PS50043"/>
    </source>
</evidence>
<evidence type="ECO:0000256" key="3">
    <source>
        <dbReference type="ARBA" id="ARBA00023163"/>
    </source>
</evidence>
<dbReference type="Pfam" id="PF13191">
    <property type="entry name" value="AAA_16"/>
    <property type="match status" value="1"/>
</dbReference>
<protein>
    <submittedName>
        <fullName evidence="5">AAA family ATPase</fullName>
    </submittedName>
</protein>
<dbReference type="InterPro" id="IPR059106">
    <property type="entry name" value="WHD_MalT"/>
</dbReference>
<sequence length="894" mass="99956">MNSLGDPILTKIAPSARPSQHVPRELLLQRLDDVITRRLTLLHAPAGYGKTSLLAQWHRALTERGIEAAWLTLEEEESDAARFAEYLMAAIGGGSSGESMPTRAALSAIVNRLSHADRHTVLILDDFHRAESEAVCHFVRQLIKLAPERLHIVIASRDYPKLGQAVLAANEDLVELGADDLKFTLDEAQVMLNRGASAPLAEDDIARLLKRTEGWPIALQMTALSLRKGCDRAELIANFSGPAWELASYLSEQVLASLPPDVENIITRTAILERLNGDLVNLLCDREDGQFMLEQLEKQNLFLLPLDAQHLTYRYHQLFAQILRDRLARRDPALFRQLHRKAAIWFGSHGQVAEAVGHAIGAADEEFLATVLDEAGGWRMIPEGRMETLIAGLSHVSNATIARFPRLQLANVYRLIKQGQMTAARASYDGFRNSVERASLPADLWTEVNLVGEVLSEYENTPVRLEDLLAKEALILSLPSNDHLMLANVCESLGEKYCDCGWLERALEPTRRAREHHRALGSLYGEMFARLLEARIRLAQGRLDEAQVVLKEAAADIQRAYGPRSDLAANCAVYQAEALFERDALEEAMSLLDWALPHMEQSDGWFEIYASGFCTAIRVAFGKSASEADRIIARMRTVAAGRHLTQLQLLADIYEVESLIHAGRHESAGEHAEKIGMRQLAAAMSEEMPPYRHIALAASVCLAKVHLCGGDHQAALTEIETTERWARQHGHGRLLITLCILAAHAHRLAKQPEQAIVRFDEAVSMSMFQGFIGPFLDCWRFISLSATIDSRHATLRHTDRFRETFLRRLRKSLERHSAQNRDSTLLSGPELSALRHLDQGYTNKEIARLLKISPNTVKYHLKSLYEKLGVNSRRDAVRLSREQRLLDSSPDAAE</sequence>
<dbReference type="PROSITE" id="PS50043">
    <property type="entry name" value="HTH_LUXR_2"/>
    <property type="match status" value="1"/>
</dbReference>
<dbReference type="InterPro" id="IPR016032">
    <property type="entry name" value="Sig_transdc_resp-reg_C-effctor"/>
</dbReference>
<dbReference type="InterPro" id="IPR041664">
    <property type="entry name" value="AAA_16"/>
</dbReference>
<organism evidence="5 6">
    <name type="scientific">Steroidobacter gossypii</name>
    <dbReference type="NCBI Taxonomy" id="2805490"/>
    <lineage>
        <taxon>Bacteria</taxon>
        <taxon>Pseudomonadati</taxon>
        <taxon>Pseudomonadota</taxon>
        <taxon>Gammaproteobacteria</taxon>
        <taxon>Steroidobacterales</taxon>
        <taxon>Steroidobacteraceae</taxon>
        <taxon>Steroidobacter</taxon>
    </lineage>
</organism>
<dbReference type="InterPro" id="IPR011990">
    <property type="entry name" value="TPR-like_helical_dom_sf"/>
</dbReference>
<dbReference type="InterPro" id="IPR000792">
    <property type="entry name" value="Tscrpt_reg_LuxR_C"/>
</dbReference>
<dbReference type="SUPFAM" id="SSF48452">
    <property type="entry name" value="TPR-like"/>
    <property type="match status" value="1"/>
</dbReference>
<evidence type="ECO:0000313" key="6">
    <source>
        <dbReference type="Proteomes" id="UP000661077"/>
    </source>
</evidence>
<dbReference type="PROSITE" id="PS00622">
    <property type="entry name" value="HTH_LUXR_1"/>
    <property type="match status" value="1"/>
</dbReference>
<dbReference type="Proteomes" id="UP000661077">
    <property type="component" value="Unassembled WGS sequence"/>
</dbReference>
<dbReference type="SUPFAM" id="SSF52540">
    <property type="entry name" value="P-loop containing nucleoside triphosphate hydrolases"/>
    <property type="match status" value="1"/>
</dbReference>
<dbReference type="SUPFAM" id="SSF46894">
    <property type="entry name" value="C-terminal effector domain of the bipartite response regulators"/>
    <property type="match status" value="1"/>
</dbReference>
<dbReference type="PRINTS" id="PR00038">
    <property type="entry name" value="HTHLUXR"/>
</dbReference>
<dbReference type="InterPro" id="IPR027417">
    <property type="entry name" value="P-loop_NTPase"/>
</dbReference>
<dbReference type="Pfam" id="PF00196">
    <property type="entry name" value="GerE"/>
    <property type="match status" value="1"/>
</dbReference>
<keyword evidence="6" id="KW-1185">Reference proteome</keyword>
<dbReference type="InterPro" id="IPR036388">
    <property type="entry name" value="WH-like_DNA-bd_sf"/>
</dbReference>
<dbReference type="Pfam" id="PF17874">
    <property type="entry name" value="TPR_MalT"/>
    <property type="match status" value="1"/>
</dbReference>
<evidence type="ECO:0000256" key="1">
    <source>
        <dbReference type="ARBA" id="ARBA00023015"/>
    </source>
</evidence>
<name>A0ABS1WTC4_9GAMM</name>
<accession>A0ABS1WTC4</accession>
<comment type="caution">
    <text evidence="5">The sequence shown here is derived from an EMBL/GenBank/DDBJ whole genome shotgun (WGS) entry which is preliminary data.</text>
</comment>
<dbReference type="RefSeq" id="WP_203166132.1">
    <property type="nucleotide sequence ID" value="NZ_JAEVLS010000001.1"/>
</dbReference>
<dbReference type="Pfam" id="PF25873">
    <property type="entry name" value="WHD_MalT"/>
    <property type="match status" value="1"/>
</dbReference>
<dbReference type="Gene3D" id="1.25.40.10">
    <property type="entry name" value="Tetratricopeptide repeat domain"/>
    <property type="match status" value="1"/>
</dbReference>
<dbReference type="Gene3D" id="3.40.50.300">
    <property type="entry name" value="P-loop containing nucleotide triphosphate hydrolases"/>
    <property type="match status" value="1"/>
</dbReference>
<evidence type="ECO:0000313" key="5">
    <source>
        <dbReference type="EMBL" id="MBM0104198.1"/>
    </source>
</evidence>
<keyword evidence="3" id="KW-0804">Transcription</keyword>
<proteinExistence type="predicted"/>
<dbReference type="PANTHER" id="PTHR44688">
    <property type="entry name" value="DNA-BINDING TRANSCRIPTIONAL ACTIVATOR DEVR_DOSR"/>
    <property type="match status" value="1"/>
</dbReference>